<sequence>MSTNHIQPVISKDDHDLLMNYAKTTGAIQLKEKIQKAKVIDKADLPHDVVRLNSRVVVRDKMARRNFIYQLSVPGNNQTASTALSPIGVALLGLQKGQDVSIQAAKGKKYYIVMEVTNPVG</sequence>
<keyword evidence="2" id="KW-0648">Protein biosynthesis</keyword>
<name>A0ABV2T812_9BACT</name>
<dbReference type="SUPFAM" id="SSF54534">
    <property type="entry name" value="FKBP-like"/>
    <property type="match status" value="1"/>
</dbReference>
<protein>
    <submittedName>
        <fullName evidence="2">GreA/GreB family elongation factor</fullName>
    </submittedName>
</protein>
<keyword evidence="3" id="KW-1185">Reference proteome</keyword>
<accession>A0ABV2T812</accession>
<evidence type="ECO:0000313" key="2">
    <source>
        <dbReference type="EMBL" id="MET6998269.1"/>
    </source>
</evidence>
<proteinExistence type="predicted"/>
<dbReference type="RefSeq" id="WP_354660904.1">
    <property type="nucleotide sequence ID" value="NZ_JBEXAC010000001.1"/>
</dbReference>
<dbReference type="EMBL" id="JBEXAC010000001">
    <property type="protein sequence ID" value="MET6998269.1"/>
    <property type="molecule type" value="Genomic_DNA"/>
</dbReference>
<evidence type="ECO:0000313" key="3">
    <source>
        <dbReference type="Proteomes" id="UP001549749"/>
    </source>
</evidence>
<organism evidence="2 3">
    <name type="scientific">Chitinophaga defluvii</name>
    <dbReference type="NCBI Taxonomy" id="3163343"/>
    <lineage>
        <taxon>Bacteria</taxon>
        <taxon>Pseudomonadati</taxon>
        <taxon>Bacteroidota</taxon>
        <taxon>Chitinophagia</taxon>
        <taxon>Chitinophagales</taxon>
        <taxon>Chitinophagaceae</taxon>
        <taxon>Chitinophaga</taxon>
    </lineage>
</organism>
<reference evidence="2 3" key="1">
    <citation type="submission" date="2024-06" db="EMBL/GenBank/DDBJ databases">
        <title>Chitinophaga defluvii sp. nov., isolated from municipal sewage.</title>
        <authorList>
            <person name="Zhang L."/>
        </authorList>
    </citation>
    <scope>NUCLEOTIDE SEQUENCE [LARGE SCALE GENOMIC DNA]</scope>
    <source>
        <strain evidence="2 3">H8</strain>
    </source>
</reference>
<dbReference type="Proteomes" id="UP001549749">
    <property type="component" value="Unassembled WGS sequence"/>
</dbReference>
<dbReference type="Gene3D" id="3.10.50.30">
    <property type="entry name" value="Transcription elongation factor, GreA/GreB, C-terminal domain"/>
    <property type="match status" value="1"/>
</dbReference>
<keyword evidence="2" id="KW-0251">Elongation factor</keyword>
<gene>
    <name evidence="2" type="ORF">ABR189_12860</name>
</gene>
<dbReference type="InterPro" id="IPR036953">
    <property type="entry name" value="GreA/GreB_C_sf"/>
</dbReference>
<dbReference type="Pfam" id="PF01272">
    <property type="entry name" value="GreA_GreB"/>
    <property type="match status" value="1"/>
</dbReference>
<comment type="caution">
    <text evidence="2">The sequence shown here is derived from an EMBL/GenBank/DDBJ whole genome shotgun (WGS) entry which is preliminary data.</text>
</comment>
<dbReference type="InterPro" id="IPR001437">
    <property type="entry name" value="Tscrpt_elong_fac_GreA/B_C"/>
</dbReference>
<feature type="domain" description="Transcription elongation factor GreA/GreB C-terminal" evidence="1">
    <location>
        <begin position="46"/>
        <end position="117"/>
    </location>
</feature>
<evidence type="ECO:0000259" key="1">
    <source>
        <dbReference type="Pfam" id="PF01272"/>
    </source>
</evidence>
<dbReference type="GO" id="GO:0003746">
    <property type="term" value="F:translation elongation factor activity"/>
    <property type="evidence" value="ECO:0007669"/>
    <property type="project" value="UniProtKB-KW"/>
</dbReference>